<evidence type="ECO:0000256" key="2">
    <source>
        <dbReference type="ARBA" id="ARBA00007362"/>
    </source>
</evidence>
<feature type="transmembrane region" description="Helical" evidence="6">
    <location>
        <begin position="276"/>
        <end position="294"/>
    </location>
</feature>
<keyword evidence="5 6" id="KW-0472">Membrane</keyword>
<evidence type="ECO:0000256" key="5">
    <source>
        <dbReference type="ARBA" id="ARBA00023136"/>
    </source>
</evidence>
<dbReference type="PANTHER" id="PTHR32322:SF2">
    <property type="entry name" value="EAMA DOMAIN-CONTAINING PROTEIN"/>
    <property type="match status" value="1"/>
</dbReference>
<dbReference type="InterPro" id="IPR037185">
    <property type="entry name" value="EmrE-like"/>
</dbReference>
<feature type="domain" description="EamA" evidence="7">
    <location>
        <begin position="156"/>
        <end position="293"/>
    </location>
</feature>
<evidence type="ECO:0000313" key="8">
    <source>
        <dbReference type="EMBL" id="MBL0405941.1"/>
    </source>
</evidence>
<gene>
    <name evidence="8" type="ORF">JKG68_18435</name>
</gene>
<feature type="transmembrane region" description="Helical" evidence="6">
    <location>
        <begin position="6"/>
        <end position="27"/>
    </location>
</feature>
<dbReference type="SUPFAM" id="SSF103481">
    <property type="entry name" value="Multidrug resistance efflux transporter EmrE"/>
    <property type="match status" value="2"/>
</dbReference>
<evidence type="ECO:0000259" key="7">
    <source>
        <dbReference type="Pfam" id="PF00892"/>
    </source>
</evidence>
<dbReference type="GO" id="GO:0016020">
    <property type="term" value="C:membrane"/>
    <property type="evidence" value="ECO:0007669"/>
    <property type="project" value="UniProtKB-SubCell"/>
</dbReference>
<keyword evidence="9" id="KW-1185">Reference proteome</keyword>
<dbReference type="InterPro" id="IPR050638">
    <property type="entry name" value="AA-Vitamin_Transporters"/>
</dbReference>
<feature type="domain" description="EamA" evidence="7">
    <location>
        <begin position="5"/>
        <end position="136"/>
    </location>
</feature>
<feature type="transmembrane region" description="Helical" evidence="6">
    <location>
        <begin position="186"/>
        <end position="208"/>
    </location>
</feature>
<keyword evidence="3 6" id="KW-0812">Transmembrane</keyword>
<feature type="transmembrane region" description="Helical" evidence="6">
    <location>
        <begin position="220"/>
        <end position="243"/>
    </location>
</feature>
<reference evidence="8" key="1">
    <citation type="submission" date="2021-01" db="EMBL/GenBank/DDBJ databases">
        <title>Microvirga sp.</title>
        <authorList>
            <person name="Kim M.K."/>
        </authorList>
    </citation>
    <scope>NUCLEOTIDE SEQUENCE</scope>
    <source>
        <strain evidence="8">5420S-16</strain>
    </source>
</reference>
<proteinExistence type="inferred from homology"/>
<evidence type="ECO:0000256" key="6">
    <source>
        <dbReference type="SAM" id="Phobius"/>
    </source>
</evidence>
<dbReference type="RefSeq" id="WP_202062467.1">
    <property type="nucleotide sequence ID" value="NZ_JAEQMY010000030.1"/>
</dbReference>
<evidence type="ECO:0000256" key="3">
    <source>
        <dbReference type="ARBA" id="ARBA00022692"/>
    </source>
</evidence>
<dbReference type="Proteomes" id="UP000605848">
    <property type="component" value="Unassembled WGS sequence"/>
</dbReference>
<evidence type="ECO:0000256" key="4">
    <source>
        <dbReference type="ARBA" id="ARBA00022989"/>
    </source>
</evidence>
<name>A0A936ZAB7_9HYPH</name>
<dbReference type="InterPro" id="IPR000620">
    <property type="entry name" value="EamA_dom"/>
</dbReference>
<accession>A0A936ZAB7</accession>
<organism evidence="8 9">
    <name type="scientific">Microvirga aerilata</name>
    <dbReference type="NCBI Taxonomy" id="670292"/>
    <lineage>
        <taxon>Bacteria</taxon>
        <taxon>Pseudomonadati</taxon>
        <taxon>Pseudomonadota</taxon>
        <taxon>Alphaproteobacteria</taxon>
        <taxon>Hyphomicrobiales</taxon>
        <taxon>Methylobacteriaceae</taxon>
        <taxon>Microvirga</taxon>
    </lineage>
</organism>
<dbReference type="AlphaFoldDB" id="A0A936ZAB7"/>
<evidence type="ECO:0000256" key="1">
    <source>
        <dbReference type="ARBA" id="ARBA00004141"/>
    </source>
</evidence>
<dbReference type="EMBL" id="JAEQMY010000030">
    <property type="protein sequence ID" value="MBL0405941.1"/>
    <property type="molecule type" value="Genomic_DNA"/>
</dbReference>
<dbReference type="Pfam" id="PF00892">
    <property type="entry name" value="EamA"/>
    <property type="match status" value="2"/>
</dbReference>
<feature type="transmembrane region" description="Helical" evidence="6">
    <location>
        <begin position="156"/>
        <end position="174"/>
    </location>
</feature>
<feature type="transmembrane region" description="Helical" evidence="6">
    <location>
        <begin position="97"/>
        <end position="114"/>
    </location>
</feature>
<feature type="transmembrane region" description="Helical" evidence="6">
    <location>
        <begin position="39"/>
        <end position="59"/>
    </location>
</feature>
<comment type="similarity">
    <text evidence="2">Belongs to the EamA transporter family.</text>
</comment>
<dbReference type="PANTHER" id="PTHR32322">
    <property type="entry name" value="INNER MEMBRANE TRANSPORTER"/>
    <property type="match status" value="1"/>
</dbReference>
<keyword evidence="4 6" id="KW-1133">Transmembrane helix</keyword>
<feature type="transmembrane region" description="Helical" evidence="6">
    <location>
        <begin position="126"/>
        <end position="144"/>
    </location>
</feature>
<protein>
    <submittedName>
        <fullName evidence="8">DMT family transporter</fullName>
    </submittedName>
</protein>
<feature type="transmembrane region" description="Helical" evidence="6">
    <location>
        <begin position="65"/>
        <end position="85"/>
    </location>
</feature>
<evidence type="ECO:0000313" key="9">
    <source>
        <dbReference type="Proteomes" id="UP000605848"/>
    </source>
</evidence>
<comment type="caution">
    <text evidence="8">The sequence shown here is derived from an EMBL/GenBank/DDBJ whole genome shotgun (WGS) entry which is preliminary data.</text>
</comment>
<comment type="subcellular location">
    <subcellularLocation>
        <location evidence="1">Membrane</location>
        <topology evidence="1">Multi-pass membrane protein</topology>
    </subcellularLocation>
</comment>
<feature type="transmembrane region" description="Helical" evidence="6">
    <location>
        <begin position="249"/>
        <end position="269"/>
    </location>
</feature>
<sequence>MSVLAITAALGASFSWAAGAMIAHAPARRLGAFEFTRTQLISSSALLLLIASIAGSWPSVAWDHWPGFATSSLVGVLLGNLAMVACLQRGGPRRTQLLAAMSAPIAMVLGYLFLGETISPQKLAGAALALGGAGLAIMYGLGAGGLEPAVGSLPRIVILGLASATCQAIGLIALKPALLAGTEPFAASALRTTGGAFAMALIALWPLAAFQSATKPTGRLILWAILPGFLGYVVAVSLLLYAVRSYETGVAAALGSVSPIIMLPMIWFNTKRRPPLQAWIGAILVVLGTGLILVS</sequence>